<organism evidence="1 2">
    <name type="scientific">Candidatus Accumulibacter aalborgensis</name>
    <dbReference type="NCBI Taxonomy" id="1860102"/>
    <lineage>
        <taxon>Bacteria</taxon>
        <taxon>Pseudomonadati</taxon>
        <taxon>Pseudomonadota</taxon>
        <taxon>Betaproteobacteria</taxon>
        <taxon>Candidatus Accumulibacter</taxon>
    </lineage>
</organism>
<keyword evidence="2" id="KW-1185">Reference proteome</keyword>
<protein>
    <submittedName>
        <fullName evidence="1">Putative Lipoprotein</fullName>
    </submittedName>
</protein>
<keyword evidence="1" id="KW-0449">Lipoprotein</keyword>
<dbReference type="STRING" id="1860102.ACCAA_290030"/>
<gene>
    <name evidence="1" type="ORF">ACCAA_290030</name>
</gene>
<name>A0A1A8XNL8_9PROT</name>
<dbReference type="Proteomes" id="UP000199169">
    <property type="component" value="Unassembled WGS sequence"/>
</dbReference>
<proteinExistence type="predicted"/>
<evidence type="ECO:0000313" key="2">
    <source>
        <dbReference type="Proteomes" id="UP000199169"/>
    </source>
</evidence>
<accession>A0A1A8XNL8</accession>
<evidence type="ECO:0000313" key="1">
    <source>
        <dbReference type="EMBL" id="SBT06017.1"/>
    </source>
</evidence>
<dbReference type="InterPro" id="IPR021747">
    <property type="entry name" value="DUF3313"/>
</dbReference>
<dbReference type="EMBL" id="FLQX01000104">
    <property type="protein sequence ID" value="SBT06017.1"/>
    <property type="molecule type" value="Genomic_DNA"/>
</dbReference>
<reference evidence="1 2" key="1">
    <citation type="submission" date="2016-06" db="EMBL/GenBank/DDBJ databases">
        <authorList>
            <person name="Kjaerup R.B."/>
            <person name="Dalgaard T.S."/>
            <person name="Juul-Madsen H.R."/>
        </authorList>
    </citation>
    <scope>NUCLEOTIDE SEQUENCE [LARGE SCALE GENOMIC DNA]</scope>
    <source>
        <strain evidence="1">3</strain>
    </source>
</reference>
<sequence length="258" mass="27366">MVVLAGCTLLVGCATDSSMLGSGTNITASDKTRMTKSGYLSDYARLKPTPWSDGIECWRDPKIDARNYDKVLISRIVLSLTPPKDKESEQLVDPGDLKALTDYFYGSLVKALKPQMQVVENPGPGVVVIGIALTSLVPTAVSKSVTGTLIPYAFIAEASSGVASGRPAGSTPYMGETGMEMQFRDGASGAILAECRDTEIGRKYAADSSSNAAGAAQTWAGGYVNSFQAWSYAKNAFDKWSMLVAKRLADLRAANPAQ</sequence>
<dbReference type="AlphaFoldDB" id="A0A1A8XNL8"/>
<dbReference type="Pfam" id="PF11769">
    <property type="entry name" value="DUF3313"/>
    <property type="match status" value="1"/>
</dbReference>